<dbReference type="RefSeq" id="WP_085104708.1">
    <property type="nucleotide sequence ID" value="NZ_FWZU01000008.1"/>
</dbReference>
<feature type="domain" description="PTS EIIA type-2" evidence="7">
    <location>
        <begin position="5"/>
        <end position="149"/>
    </location>
</feature>
<dbReference type="AlphaFoldDB" id="A0A1X7EZW7"/>
<organism evidence="8 9">
    <name type="scientific">Desulfovibrio gilichinskyi</name>
    <dbReference type="NCBI Taxonomy" id="1519643"/>
    <lineage>
        <taxon>Bacteria</taxon>
        <taxon>Pseudomonadati</taxon>
        <taxon>Thermodesulfobacteriota</taxon>
        <taxon>Desulfovibrionia</taxon>
        <taxon>Desulfovibrionales</taxon>
        <taxon>Desulfovibrionaceae</taxon>
        <taxon>Desulfovibrio</taxon>
    </lineage>
</organism>
<dbReference type="Gene3D" id="3.40.930.10">
    <property type="entry name" value="Mannitol-specific EII, Chain A"/>
    <property type="match status" value="1"/>
</dbReference>
<dbReference type="InterPro" id="IPR051541">
    <property type="entry name" value="PTS_SugarTrans_NitroReg"/>
</dbReference>
<evidence type="ECO:0000256" key="2">
    <source>
        <dbReference type="ARBA" id="ARBA00022448"/>
    </source>
</evidence>
<dbReference type="PROSITE" id="PS51094">
    <property type="entry name" value="PTS_EIIA_TYPE_2"/>
    <property type="match status" value="1"/>
</dbReference>
<evidence type="ECO:0000256" key="6">
    <source>
        <dbReference type="ARBA" id="ARBA00022683"/>
    </source>
</evidence>
<keyword evidence="9" id="KW-1185">Reference proteome</keyword>
<evidence type="ECO:0000259" key="7">
    <source>
        <dbReference type="PROSITE" id="PS51094"/>
    </source>
</evidence>
<dbReference type="GO" id="GO:0009401">
    <property type="term" value="P:phosphoenolpyruvate-dependent sugar phosphotransferase system"/>
    <property type="evidence" value="ECO:0007669"/>
    <property type="project" value="UniProtKB-KW"/>
</dbReference>
<accession>A0A1X7EZW7</accession>
<keyword evidence="5" id="KW-0808">Transferase</keyword>
<dbReference type="NCBIfam" id="TIGR00848">
    <property type="entry name" value="fruA"/>
    <property type="match status" value="1"/>
</dbReference>
<proteinExistence type="predicted"/>
<evidence type="ECO:0000313" key="9">
    <source>
        <dbReference type="Proteomes" id="UP000192906"/>
    </source>
</evidence>
<dbReference type="CDD" id="cd00211">
    <property type="entry name" value="PTS_IIA_fru"/>
    <property type="match status" value="1"/>
</dbReference>
<keyword evidence="6" id="KW-0598">Phosphotransferase system</keyword>
<dbReference type="InterPro" id="IPR016152">
    <property type="entry name" value="PTrfase/Anion_transptr"/>
</dbReference>
<sequence>MIINDNLDKELVLFELESSDKEGVLREMVTVLNAKGVKLDVETALKVLMTREKLGTTGIGDGIAIPHGKLDCLEDIFVVVGRSGSGIDFEALDGEPCHIFFMVLAPDQGAGTHLKVLAQISRQLKDATFREAFKNAQNQQELLNLLNIT</sequence>
<keyword evidence="2" id="KW-0813">Transport</keyword>
<evidence type="ECO:0000256" key="1">
    <source>
        <dbReference type="ARBA" id="ARBA00004496"/>
    </source>
</evidence>
<dbReference type="FunFam" id="3.40.930.10:FF:000009">
    <property type="entry name" value="PTS system, fructose specific IIABC component"/>
    <property type="match status" value="1"/>
</dbReference>
<keyword evidence="3" id="KW-0597">Phosphoprotein</keyword>
<comment type="subcellular location">
    <subcellularLocation>
        <location evidence="1">Cytoplasm</location>
    </subcellularLocation>
</comment>
<dbReference type="SUPFAM" id="SSF55804">
    <property type="entry name" value="Phoshotransferase/anion transport protein"/>
    <property type="match status" value="1"/>
</dbReference>
<dbReference type="STRING" id="1519643.SAMN06295933_3552"/>
<evidence type="ECO:0000313" key="8">
    <source>
        <dbReference type="EMBL" id="SMF43372.1"/>
    </source>
</evidence>
<dbReference type="InterPro" id="IPR002178">
    <property type="entry name" value="PTS_EIIA_type-2_dom"/>
</dbReference>
<dbReference type="Proteomes" id="UP000192906">
    <property type="component" value="Unassembled WGS sequence"/>
</dbReference>
<dbReference type="GO" id="GO:0016020">
    <property type="term" value="C:membrane"/>
    <property type="evidence" value="ECO:0007669"/>
    <property type="project" value="InterPro"/>
</dbReference>
<evidence type="ECO:0000256" key="3">
    <source>
        <dbReference type="ARBA" id="ARBA00022553"/>
    </source>
</evidence>
<evidence type="ECO:0000256" key="4">
    <source>
        <dbReference type="ARBA" id="ARBA00022597"/>
    </source>
</evidence>
<gene>
    <name evidence="8" type="ORF">SAMN06295933_3552</name>
</gene>
<evidence type="ECO:0000256" key="5">
    <source>
        <dbReference type="ARBA" id="ARBA00022679"/>
    </source>
</evidence>
<dbReference type="OrthoDB" id="95460at2"/>
<reference evidence="9" key="1">
    <citation type="submission" date="2017-04" db="EMBL/GenBank/DDBJ databases">
        <authorList>
            <person name="Varghese N."/>
            <person name="Submissions S."/>
        </authorList>
    </citation>
    <scope>NUCLEOTIDE SEQUENCE [LARGE SCALE GENOMIC DNA]</scope>
    <source>
        <strain evidence="9">K3S</strain>
    </source>
</reference>
<dbReference type="PANTHER" id="PTHR47738">
    <property type="entry name" value="PTS SYSTEM FRUCTOSE-LIKE EIIA COMPONENT-RELATED"/>
    <property type="match status" value="1"/>
</dbReference>
<name>A0A1X7EZW7_9BACT</name>
<dbReference type="Pfam" id="PF00359">
    <property type="entry name" value="PTS_EIIA_2"/>
    <property type="match status" value="1"/>
</dbReference>
<dbReference type="EMBL" id="FWZU01000008">
    <property type="protein sequence ID" value="SMF43372.1"/>
    <property type="molecule type" value="Genomic_DNA"/>
</dbReference>
<dbReference type="InterPro" id="IPR004715">
    <property type="entry name" value="PTS_IIA_fruc"/>
</dbReference>
<protein>
    <submittedName>
        <fullName evidence="8">PTS IIA-like nitrogen-regulatory protein PtsN</fullName>
    </submittedName>
</protein>
<dbReference type="PROSITE" id="PS00372">
    <property type="entry name" value="PTS_EIIA_TYPE_2_HIS"/>
    <property type="match status" value="1"/>
</dbReference>
<dbReference type="GO" id="GO:0005737">
    <property type="term" value="C:cytoplasm"/>
    <property type="evidence" value="ECO:0007669"/>
    <property type="project" value="UniProtKB-SubCell"/>
</dbReference>
<dbReference type="GO" id="GO:0008982">
    <property type="term" value="F:protein-N(PI)-phosphohistidine-sugar phosphotransferase activity"/>
    <property type="evidence" value="ECO:0007669"/>
    <property type="project" value="InterPro"/>
</dbReference>
<keyword evidence="4" id="KW-0762">Sugar transport</keyword>